<dbReference type="EMBL" id="JQEC01000054">
    <property type="protein sequence ID" value="KGJ89690.1"/>
    <property type="molecule type" value="Genomic_DNA"/>
</dbReference>
<comment type="caution">
    <text evidence="2">The sequence shown here is derived from an EMBL/GenBank/DDBJ whole genome shotgun (WGS) entry which is preliminary data.</text>
</comment>
<dbReference type="AlphaFoldDB" id="A0A099KHH0"/>
<dbReference type="Proteomes" id="UP000029868">
    <property type="component" value="Unassembled WGS sequence"/>
</dbReference>
<dbReference type="InterPro" id="IPR016181">
    <property type="entry name" value="Acyl_CoA_acyltransferase"/>
</dbReference>
<dbReference type="GO" id="GO:0016747">
    <property type="term" value="F:acyltransferase activity, transferring groups other than amino-acyl groups"/>
    <property type="evidence" value="ECO:0007669"/>
    <property type="project" value="InterPro"/>
</dbReference>
<reference evidence="2 3" key="1">
    <citation type="submission" date="2014-08" db="EMBL/GenBank/DDBJ databases">
        <title>Genomic and Phenotypic Diversity of Colwellia psychrerythraea strains from Disparate Marine Basins.</title>
        <authorList>
            <person name="Techtmann S.M."/>
            <person name="Stelling S.C."/>
            <person name="Utturkar S.M."/>
            <person name="Alshibli N."/>
            <person name="Harris A."/>
            <person name="Brown S.D."/>
            <person name="Hazen T.C."/>
        </authorList>
    </citation>
    <scope>NUCLEOTIDE SEQUENCE [LARGE SCALE GENOMIC DNA]</scope>
    <source>
        <strain evidence="2 3">GAB14E</strain>
    </source>
</reference>
<gene>
    <name evidence="2" type="ORF">GAB14E_3851</name>
</gene>
<dbReference type="InterPro" id="IPR051531">
    <property type="entry name" value="N-acetyltransferase"/>
</dbReference>
<protein>
    <submittedName>
        <fullName evidence="2">GCN5-related N-acetyltransferase</fullName>
    </submittedName>
</protein>
<dbReference type="Pfam" id="PF13302">
    <property type="entry name" value="Acetyltransf_3"/>
    <property type="match status" value="1"/>
</dbReference>
<evidence type="ECO:0000313" key="2">
    <source>
        <dbReference type="EMBL" id="KGJ89690.1"/>
    </source>
</evidence>
<sequence>MHSFTTERLLIRPLSIQDKALFINLYTDAKVMRNIAAPLSDEKAEKAFNNTLSIMNKAQPKIMSWAIVNIIDNRAIGIQGFTWSPMKNGPLSNTKPSVAEIGIMLLRSSSGKLLPEEAIGSLIEYGFKHLKLEQINACFTKENLATARVSKKAGFVCNLKENKDEPGQRIESVFKNNWLRSYIKL</sequence>
<dbReference type="InterPro" id="IPR000182">
    <property type="entry name" value="GNAT_dom"/>
</dbReference>
<dbReference type="SUPFAM" id="SSF55729">
    <property type="entry name" value="Acyl-CoA N-acyltransferases (Nat)"/>
    <property type="match status" value="1"/>
</dbReference>
<proteinExistence type="predicted"/>
<keyword evidence="2" id="KW-0808">Transferase</keyword>
<accession>A0A099KHH0</accession>
<name>A0A099KHH0_COLPS</name>
<dbReference type="PATRIC" id="fig|28229.3.peg.3776"/>
<evidence type="ECO:0000259" key="1">
    <source>
        <dbReference type="Pfam" id="PF13302"/>
    </source>
</evidence>
<organism evidence="2 3">
    <name type="scientific">Colwellia psychrerythraea</name>
    <name type="common">Vibrio psychroerythus</name>
    <dbReference type="NCBI Taxonomy" id="28229"/>
    <lineage>
        <taxon>Bacteria</taxon>
        <taxon>Pseudomonadati</taxon>
        <taxon>Pseudomonadota</taxon>
        <taxon>Gammaproteobacteria</taxon>
        <taxon>Alteromonadales</taxon>
        <taxon>Colwelliaceae</taxon>
        <taxon>Colwellia</taxon>
    </lineage>
</organism>
<dbReference type="Gene3D" id="3.40.630.30">
    <property type="match status" value="1"/>
</dbReference>
<dbReference type="OrthoDB" id="6195901at2"/>
<dbReference type="PANTHER" id="PTHR43792">
    <property type="entry name" value="GNAT FAMILY, PUTATIVE (AFU_ORTHOLOGUE AFUA_3G00765)-RELATED-RELATED"/>
    <property type="match status" value="1"/>
</dbReference>
<dbReference type="RefSeq" id="WP_033083753.1">
    <property type="nucleotide sequence ID" value="NZ_JQEC01000054.1"/>
</dbReference>
<dbReference type="PANTHER" id="PTHR43792:SF1">
    <property type="entry name" value="N-ACETYLTRANSFERASE DOMAIN-CONTAINING PROTEIN"/>
    <property type="match status" value="1"/>
</dbReference>
<feature type="domain" description="N-acetyltransferase" evidence="1">
    <location>
        <begin position="8"/>
        <end position="156"/>
    </location>
</feature>
<evidence type="ECO:0000313" key="3">
    <source>
        <dbReference type="Proteomes" id="UP000029868"/>
    </source>
</evidence>